<dbReference type="Proteomes" id="UP000308953">
    <property type="component" value="Unassembled WGS sequence"/>
</dbReference>
<reference evidence="1 2" key="1">
    <citation type="submission" date="2018-10" db="EMBL/GenBank/DDBJ databases">
        <title>Fifty Aureobasidium pullulans genomes reveal a recombining polyextremotolerant generalist.</title>
        <authorList>
            <person name="Gostincar C."/>
            <person name="Turk M."/>
            <person name="Zajc J."/>
            <person name="Gunde-Cimerman N."/>
        </authorList>
    </citation>
    <scope>NUCLEOTIDE SEQUENCE [LARGE SCALE GENOMIC DNA]</scope>
    <source>
        <strain evidence="1 2">EXF-9785</strain>
    </source>
</reference>
<dbReference type="AlphaFoldDB" id="A0A4S9E1X1"/>
<gene>
    <name evidence="1" type="ORF">D6D10_09549</name>
</gene>
<organism evidence="1 2">
    <name type="scientific">Aureobasidium pullulans</name>
    <name type="common">Black yeast</name>
    <name type="synonym">Pullularia pullulans</name>
    <dbReference type="NCBI Taxonomy" id="5580"/>
    <lineage>
        <taxon>Eukaryota</taxon>
        <taxon>Fungi</taxon>
        <taxon>Dikarya</taxon>
        <taxon>Ascomycota</taxon>
        <taxon>Pezizomycotina</taxon>
        <taxon>Dothideomycetes</taxon>
        <taxon>Dothideomycetidae</taxon>
        <taxon>Dothideales</taxon>
        <taxon>Saccotheciaceae</taxon>
        <taxon>Aureobasidium</taxon>
    </lineage>
</organism>
<sequence>MSLQPTVQASSSSLRPRIVLLSLALPENDQEEQNDRLWTRLRLQAQLRRYTRAIDALLYLAFNTPTAIIITDSAIMEPRYKSLAILIRNYAITGGTVILRCACYQAMDEQKTNFFFSDCFNLPWILGDRKTGSTYLNKEVADKLPLGQQSSESLIISGRLYKPPISAERHLRNSIRQTPMVWTVYGRGSLGYIGATGRYHYTEAMIMAMCGLSLENHSSGDSHSSQLKNHPMETLISAMRRLSLKDIPIPLMSRQQ</sequence>
<proteinExistence type="predicted"/>
<name>A0A4S9E1X1_AURPU</name>
<evidence type="ECO:0000313" key="2">
    <source>
        <dbReference type="Proteomes" id="UP000308953"/>
    </source>
</evidence>
<accession>A0A4S9E1X1</accession>
<dbReference type="EMBL" id="QZAV01000406">
    <property type="protein sequence ID" value="THX27100.1"/>
    <property type="molecule type" value="Genomic_DNA"/>
</dbReference>
<evidence type="ECO:0000313" key="1">
    <source>
        <dbReference type="EMBL" id="THX27100.1"/>
    </source>
</evidence>
<comment type="caution">
    <text evidence="1">The sequence shown here is derived from an EMBL/GenBank/DDBJ whole genome shotgun (WGS) entry which is preliminary data.</text>
</comment>
<protein>
    <submittedName>
        <fullName evidence="1">Uncharacterized protein</fullName>
    </submittedName>
</protein>